<evidence type="ECO:0000256" key="7">
    <source>
        <dbReference type="ARBA" id="ARBA00048741"/>
    </source>
</evidence>
<dbReference type="PANTHER" id="PTHR43284:SF1">
    <property type="entry name" value="ASPARAGINE SYNTHETASE"/>
    <property type="match status" value="1"/>
</dbReference>
<dbReference type="OrthoDB" id="9763290at2"/>
<dbReference type="GO" id="GO:0005524">
    <property type="term" value="F:ATP binding"/>
    <property type="evidence" value="ECO:0007669"/>
    <property type="project" value="UniProtKB-KW"/>
</dbReference>
<keyword evidence="8" id="KW-0028">Amino-acid biosynthesis</keyword>
<dbReference type="PIRSF" id="PIRSF001589">
    <property type="entry name" value="Asn_synthetase_glu-h"/>
    <property type="match status" value="1"/>
</dbReference>
<dbReference type="AlphaFoldDB" id="A0A4V2PH16"/>
<evidence type="ECO:0000256" key="2">
    <source>
        <dbReference type="ARBA" id="ARBA00005752"/>
    </source>
</evidence>
<dbReference type="RefSeq" id="WP_132973353.1">
    <property type="nucleotide sequence ID" value="NZ_SMFX01000001.1"/>
</dbReference>
<feature type="binding site" evidence="9">
    <location>
        <position position="99"/>
    </location>
    <ligand>
        <name>L-glutamine</name>
        <dbReference type="ChEBI" id="CHEBI:58359"/>
    </ligand>
</feature>
<protein>
    <recommendedName>
        <fullName evidence="3">asparagine synthase (glutamine-hydrolyzing)</fullName>
        <ecNumber evidence="3">6.3.5.4</ecNumber>
    </recommendedName>
</protein>
<dbReference type="Gene3D" id="3.40.50.620">
    <property type="entry name" value="HUPs"/>
    <property type="match status" value="1"/>
</dbReference>
<reference evidence="12 13" key="1">
    <citation type="submission" date="2019-03" db="EMBL/GenBank/DDBJ databases">
        <title>Genomic Encyclopedia of Type Strains, Phase IV (KMG-IV): sequencing the most valuable type-strain genomes for metagenomic binning, comparative biology and taxonomic classification.</title>
        <authorList>
            <person name="Goeker M."/>
        </authorList>
    </citation>
    <scope>NUCLEOTIDE SEQUENCE [LARGE SCALE GENOMIC DNA]</scope>
    <source>
        <strain evidence="12 13">DSM 19610</strain>
    </source>
</reference>
<dbReference type="SUPFAM" id="SSF52402">
    <property type="entry name" value="Adenine nucleotide alpha hydrolases-like"/>
    <property type="match status" value="1"/>
</dbReference>
<comment type="pathway">
    <text evidence="1">Amino-acid biosynthesis; L-asparagine biosynthesis; L-asparagine from L-aspartate (L-Gln route): step 1/1.</text>
</comment>
<dbReference type="NCBIfam" id="TIGR01536">
    <property type="entry name" value="asn_synth_AEB"/>
    <property type="match status" value="1"/>
</dbReference>
<feature type="active site" description="For GATase activity" evidence="8">
    <location>
        <position position="2"/>
    </location>
</feature>
<keyword evidence="4 9" id="KW-0547">Nucleotide-binding</keyword>
<dbReference type="InterPro" id="IPR051786">
    <property type="entry name" value="ASN_synthetase/amidase"/>
</dbReference>
<keyword evidence="8" id="KW-0061">Asparagine biosynthesis</keyword>
<feature type="site" description="Important for beta-aspartyl-AMP intermediate formation" evidence="10">
    <location>
        <position position="370"/>
    </location>
</feature>
<dbReference type="GO" id="GO:0004066">
    <property type="term" value="F:asparagine synthase (glutamine-hydrolyzing) activity"/>
    <property type="evidence" value="ECO:0007669"/>
    <property type="project" value="UniProtKB-EC"/>
</dbReference>
<organism evidence="12 13">
    <name type="scientific">Thiogranum longum</name>
    <dbReference type="NCBI Taxonomy" id="1537524"/>
    <lineage>
        <taxon>Bacteria</taxon>
        <taxon>Pseudomonadati</taxon>
        <taxon>Pseudomonadota</taxon>
        <taxon>Gammaproteobacteria</taxon>
        <taxon>Chromatiales</taxon>
        <taxon>Ectothiorhodospiraceae</taxon>
        <taxon>Thiogranum</taxon>
    </lineage>
</organism>
<dbReference type="Proteomes" id="UP000295707">
    <property type="component" value="Unassembled WGS sequence"/>
</dbReference>
<dbReference type="InterPro" id="IPR029055">
    <property type="entry name" value="Ntn_hydrolases_N"/>
</dbReference>
<proteinExistence type="inferred from homology"/>
<dbReference type="Pfam" id="PF13537">
    <property type="entry name" value="GATase_7"/>
    <property type="match status" value="1"/>
</dbReference>
<keyword evidence="6 8" id="KW-0315">Glutamine amidotransferase</keyword>
<keyword evidence="5 9" id="KW-0067">ATP-binding</keyword>
<dbReference type="InterPro" id="IPR014729">
    <property type="entry name" value="Rossmann-like_a/b/a_fold"/>
</dbReference>
<evidence type="ECO:0000256" key="10">
    <source>
        <dbReference type="PIRSR" id="PIRSR001589-3"/>
    </source>
</evidence>
<evidence type="ECO:0000256" key="8">
    <source>
        <dbReference type="PIRSR" id="PIRSR001589-1"/>
    </source>
</evidence>
<dbReference type="Pfam" id="PF00733">
    <property type="entry name" value="Asn_synthase"/>
    <property type="match status" value="1"/>
</dbReference>
<evidence type="ECO:0000256" key="4">
    <source>
        <dbReference type="ARBA" id="ARBA00022741"/>
    </source>
</evidence>
<evidence type="ECO:0000256" key="9">
    <source>
        <dbReference type="PIRSR" id="PIRSR001589-2"/>
    </source>
</evidence>
<dbReference type="PROSITE" id="PS51278">
    <property type="entry name" value="GATASE_TYPE_2"/>
    <property type="match status" value="1"/>
</dbReference>
<evidence type="ECO:0000256" key="1">
    <source>
        <dbReference type="ARBA" id="ARBA00005187"/>
    </source>
</evidence>
<evidence type="ECO:0000256" key="5">
    <source>
        <dbReference type="ARBA" id="ARBA00022840"/>
    </source>
</evidence>
<keyword evidence="13" id="KW-1185">Reference proteome</keyword>
<dbReference type="PANTHER" id="PTHR43284">
    <property type="entry name" value="ASPARAGINE SYNTHETASE (GLUTAMINE-HYDROLYZING)"/>
    <property type="match status" value="1"/>
</dbReference>
<comment type="similarity">
    <text evidence="2">Belongs to the asparagine synthetase family.</text>
</comment>
<sequence length="629" mass="71181">MCGIAGFVGDTHERKDSILQAMLSQISRRGPDDVGTWHKEGVGFGHARLSIIDLSERGHQPFITNDGLGVLVFNGEIYNYRELRRLLKQEGVTFMSETDTEVVLYALHHWGPERAVPRFNGMFAFAYHDLRDQSVWLARDRLGIKPLFIARTGGGFVFASEQKALFEHPSVTCECDHHALFSLLLYERFDGSMTPYQGVEAFLPGTLCRFHRGREKLTTYFDVLRDISPEQISDNAGQDFSVHLARFESLLGSSVEMHLISDVPVATMCSGGLDSGLVTALASRHSPDLVSYVADIEGMRGQEVARARLITDSLGVELRRVPVDHESWFRTLPEAIIANDQPLFFSQHVAAMVVAKTLRRDGFKVVLTGDGADELFGGYTWHAAAYRHWYKNALRARWIPDNRYTRAAGKYLPGLRPVNIEDQIAHDLTRGHPINYISSSSNILFVAGASRTLRQRRLFKKLAGLSLEDRGFLSSSFEDIYVQMREGLSSVDKMTMKHSIEARVPFLENNLINFGLDLPVSAKYHRGVTKRIVKSLARKHLPENIIQAPKIGFTMPPSMWSNTAEFLRNGRVSDLLKWPSRDQSEILELAKQRPYYHFRLMACEIWLRTRFDNASPQDISGQLLKLRQA</sequence>
<dbReference type="CDD" id="cd01991">
    <property type="entry name" value="Asn_synthase_B_C"/>
    <property type="match status" value="1"/>
</dbReference>
<evidence type="ECO:0000313" key="13">
    <source>
        <dbReference type="Proteomes" id="UP000295707"/>
    </source>
</evidence>
<evidence type="ECO:0000259" key="11">
    <source>
        <dbReference type="PROSITE" id="PS51278"/>
    </source>
</evidence>
<comment type="catalytic activity">
    <reaction evidence="7">
        <text>L-aspartate + L-glutamine + ATP + H2O = L-asparagine + L-glutamate + AMP + diphosphate + H(+)</text>
        <dbReference type="Rhea" id="RHEA:12228"/>
        <dbReference type="ChEBI" id="CHEBI:15377"/>
        <dbReference type="ChEBI" id="CHEBI:15378"/>
        <dbReference type="ChEBI" id="CHEBI:29985"/>
        <dbReference type="ChEBI" id="CHEBI:29991"/>
        <dbReference type="ChEBI" id="CHEBI:30616"/>
        <dbReference type="ChEBI" id="CHEBI:33019"/>
        <dbReference type="ChEBI" id="CHEBI:58048"/>
        <dbReference type="ChEBI" id="CHEBI:58359"/>
        <dbReference type="ChEBI" id="CHEBI:456215"/>
        <dbReference type="EC" id="6.3.5.4"/>
    </reaction>
</comment>
<dbReference type="InterPro" id="IPR001962">
    <property type="entry name" value="Asn_synthase"/>
</dbReference>
<evidence type="ECO:0000256" key="6">
    <source>
        <dbReference type="ARBA" id="ARBA00022962"/>
    </source>
</evidence>
<dbReference type="Gene3D" id="3.60.20.10">
    <property type="entry name" value="Glutamine Phosphoribosylpyrophosphate, subunit 1, domain 1"/>
    <property type="match status" value="1"/>
</dbReference>
<comment type="caution">
    <text evidence="12">The sequence shown here is derived from an EMBL/GenBank/DDBJ whole genome shotgun (WGS) entry which is preliminary data.</text>
</comment>
<evidence type="ECO:0000313" key="12">
    <source>
        <dbReference type="EMBL" id="TCK19036.1"/>
    </source>
</evidence>
<dbReference type="SUPFAM" id="SSF56235">
    <property type="entry name" value="N-terminal nucleophile aminohydrolases (Ntn hydrolases)"/>
    <property type="match status" value="1"/>
</dbReference>
<dbReference type="GO" id="GO:0006529">
    <property type="term" value="P:asparagine biosynthetic process"/>
    <property type="evidence" value="ECO:0007669"/>
    <property type="project" value="UniProtKB-KW"/>
</dbReference>
<dbReference type="CDD" id="cd00712">
    <property type="entry name" value="AsnB"/>
    <property type="match status" value="1"/>
</dbReference>
<dbReference type="EMBL" id="SMFX01000001">
    <property type="protein sequence ID" value="TCK19036.1"/>
    <property type="molecule type" value="Genomic_DNA"/>
</dbReference>
<dbReference type="InterPro" id="IPR006426">
    <property type="entry name" value="Asn_synth_AEB"/>
</dbReference>
<evidence type="ECO:0000256" key="3">
    <source>
        <dbReference type="ARBA" id="ARBA00012737"/>
    </source>
</evidence>
<feature type="domain" description="Glutamine amidotransferase type-2" evidence="11">
    <location>
        <begin position="2"/>
        <end position="213"/>
    </location>
</feature>
<gene>
    <name evidence="12" type="ORF">DFR30_2329</name>
</gene>
<dbReference type="InterPro" id="IPR017932">
    <property type="entry name" value="GATase_2_dom"/>
</dbReference>
<accession>A0A4V2PH16</accession>
<dbReference type="InterPro" id="IPR033738">
    <property type="entry name" value="AsnB_N"/>
</dbReference>
<name>A0A4V2PH16_9GAMM</name>
<dbReference type="EC" id="6.3.5.4" evidence="3"/>